<dbReference type="AlphaFoldDB" id="A0A444HA79"/>
<sequence>MSLVVSSINLKIYFMKTFLAITALVSFQLAAGQKTIELKDFNSLSVGSDTKITMVKSSQNKLVINSSDDDDLSIVNEGGFLKLNGGEDLEITLYYKDGLESISADADAEVWGKDEIKAKELSITASADAKIELVLNVKKLNTTISSDAMVTLTGKAENHNAVVSSDADFKGEDLLTENTNILLSSDGTAAISVKGIVDANVSNDALLKVYGNPKKVNEITSTDGHIKIVR</sequence>
<dbReference type="EMBL" id="SBII01000007">
    <property type="protein sequence ID" value="RWX00076.1"/>
    <property type="molecule type" value="Genomic_DNA"/>
</dbReference>
<reference evidence="2 3" key="1">
    <citation type="submission" date="2019-01" db="EMBL/GenBank/DDBJ databases">
        <title>Flavobacterium sp. nov.,isolated from freshwater.</title>
        <authorList>
            <person name="Zhang R."/>
            <person name="Du Z.-J."/>
        </authorList>
    </citation>
    <scope>NUCLEOTIDE SEQUENCE [LARGE SCALE GENOMIC DNA]</scope>
    <source>
        <strain evidence="2 3">1E403</strain>
    </source>
</reference>
<name>A0A444HA79_9FLAO</name>
<organism evidence="2 3">
    <name type="scientific">Flavobacterium cerinum</name>
    <dbReference type="NCBI Taxonomy" id="2502784"/>
    <lineage>
        <taxon>Bacteria</taxon>
        <taxon>Pseudomonadati</taxon>
        <taxon>Bacteroidota</taxon>
        <taxon>Flavobacteriia</taxon>
        <taxon>Flavobacteriales</taxon>
        <taxon>Flavobacteriaceae</taxon>
        <taxon>Flavobacterium</taxon>
    </lineage>
</organism>
<evidence type="ECO:0000313" key="2">
    <source>
        <dbReference type="EMBL" id="RWX00076.1"/>
    </source>
</evidence>
<dbReference type="InterPro" id="IPR021255">
    <property type="entry name" value="DUF2807"/>
</dbReference>
<dbReference type="Gene3D" id="2.160.20.120">
    <property type="match status" value="1"/>
</dbReference>
<protein>
    <submittedName>
        <fullName evidence="2">DUF2807 domain-containing protein</fullName>
    </submittedName>
</protein>
<proteinExistence type="predicted"/>
<evidence type="ECO:0000259" key="1">
    <source>
        <dbReference type="Pfam" id="PF10988"/>
    </source>
</evidence>
<keyword evidence="3" id="KW-1185">Reference proteome</keyword>
<evidence type="ECO:0000313" key="3">
    <source>
        <dbReference type="Proteomes" id="UP000287527"/>
    </source>
</evidence>
<gene>
    <name evidence="2" type="ORF">EPI11_11065</name>
</gene>
<dbReference type="OrthoDB" id="1363586at2"/>
<feature type="domain" description="Putative auto-transporter adhesin head GIN" evidence="1">
    <location>
        <begin position="40"/>
        <end position="213"/>
    </location>
</feature>
<dbReference type="Pfam" id="PF10988">
    <property type="entry name" value="DUF2807"/>
    <property type="match status" value="1"/>
</dbReference>
<comment type="caution">
    <text evidence="2">The sequence shown here is derived from an EMBL/GenBank/DDBJ whole genome shotgun (WGS) entry which is preliminary data.</text>
</comment>
<accession>A0A444HA79</accession>
<dbReference type="Proteomes" id="UP000287527">
    <property type="component" value="Unassembled WGS sequence"/>
</dbReference>